<evidence type="ECO:0000313" key="1">
    <source>
        <dbReference type="EMBL" id="MCQ5083475.1"/>
    </source>
</evidence>
<dbReference type="GeneID" id="59807216"/>
<sequence>MGYTIPQNWNDEAMEYVNKLTDKINVGWDGEDYCLSDWNLRFLSRMNREVIKPPFTYQAFLDNKDIIATLEGYELDVKKFWFALLYIYDITMDFGINAADASKTDYDILVEIEDYLENHPQAVLYLSDDKEIRKSYRYETNSPVILQNLRRFVKRELDKYQEAPQLKVWTLDIMCRNYTKSFGAAQQQVLLYKLFKVLFDVLGMPDLRAERGSTVSYSKLLLISRIIHFCRLSRKEVFLVSDSALKGNIKQYGDFDFNQRHPKTYAGGLKLPKEEGE</sequence>
<dbReference type="RefSeq" id="WP_022333469.1">
    <property type="nucleotide sequence ID" value="NZ_DAWDUM010000002.1"/>
</dbReference>
<proteinExistence type="predicted"/>
<dbReference type="Proteomes" id="UP001205035">
    <property type="component" value="Unassembled WGS sequence"/>
</dbReference>
<accession>A0AAJ1CHZ1</accession>
<reference evidence="1" key="1">
    <citation type="submission" date="2022-06" db="EMBL/GenBank/DDBJ databases">
        <title>Isolation of gut microbiota from human fecal samples.</title>
        <authorList>
            <person name="Pamer E.G."/>
            <person name="Barat B."/>
            <person name="Waligurski E."/>
            <person name="Medina S."/>
            <person name="Paddock L."/>
            <person name="Mostad J."/>
        </authorList>
    </citation>
    <scope>NUCLEOTIDE SEQUENCE</scope>
    <source>
        <strain evidence="1">DFI.6.22</strain>
    </source>
</reference>
<name>A0AAJ1CHZ1_9BACT</name>
<dbReference type="EMBL" id="JANGBQ010000017">
    <property type="protein sequence ID" value="MCQ5083475.1"/>
    <property type="molecule type" value="Genomic_DNA"/>
</dbReference>
<organism evidence="1 2">
    <name type="scientific">Alistipes onderdonkii</name>
    <dbReference type="NCBI Taxonomy" id="328813"/>
    <lineage>
        <taxon>Bacteria</taxon>
        <taxon>Pseudomonadati</taxon>
        <taxon>Bacteroidota</taxon>
        <taxon>Bacteroidia</taxon>
        <taxon>Bacteroidales</taxon>
        <taxon>Rikenellaceae</taxon>
        <taxon>Alistipes</taxon>
    </lineage>
</organism>
<gene>
    <name evidence="1" type="ORF">NE651_11325</name>
</gene>
<evidence type="ECO:0000313" key="2">
    <source>
        <dbReference type="Proteomes" id="UP001205035"/>
    </source>
</evidence>
<comment type="caution">
    <text evidence="1">The sequence shown here is derived from an EMBL/GenBank/DDBJ whole genome shotgun (WGS) entry which is preliminary data.</text>
</comment>
<protein>
    <submittedName>
        <fullName evidence="1">Uncharacterized protein</fullName>
    </submittedName>
</protein>
<dbReference type="AlphaFoldDB" id="A0AAJ1CHZ1"/>